<dbReference type="Pfam" id="PF19200">
    <property type="entry name" value="MupG_N"/>
    <property type="match status" value="1"/>
</dbReference>
<dbReference type="Gene3D" id="3.20.20.70">
    <property type="entry name" value="Aldolase class I"/>
    <property type="match status" value="1"/>
</dbReference>
<dbReference type="EMBL" id="JAFHKS010000044">
    <property type="protein sequence ID" value="MBN3546898.1"/>
    <property type="molecule type" value="Genomic_DNA"/>
</dbReference>
<organism evidence="3 4">
    <name type="scientific">Fictibacillus barbaricus</name>
    <dbReference type="NCBI Taxonomy" id="182136"/>
    <lineage>
        <taxon>Bacteria</taxon>
        <taxon>Bacillati</taxon>
        <taxon>Bacillota</taxon>
        <taxon>Bacilli</taxon>
        <taxon>Bacillales</taxon>
        <taxon>Fictibacillaceae</taxon>
        <taxon>Fictibacillus</taxon>
    </lineage>
</organism>
<gene>
    <name evidence="3" type="ORF">JYA64_16445</name>
</gene>
<dbReference type="PANTHER" id="PTHR38435">
    <property type="match status" value="1"/>
</dbReference>
<dbReference type="InterPro" id="IPR029000">
    <property type="entry name" value="Cyclophilin-like_dom_sf"/>
</dbReference>
<dbReference type="InterPro" id="IPR017853">
    <property type="entry name" value="GH"/>
</dbReference>
<dbReference type="InterPro" id="IPR043797">
    <property type="entry name" value="MupG_N"/>
</dbReference>
<dbReference type="SUPFAM" id="SSF50891">
    <property type="entry name" value="Cyclophilin-like"/>
    <property type="match status" value="1"/>
</dbReference>
<sequence>MKRLGLSIYPDQMPLEETVKYLQLASGYGFKRVFSCLLSAEGGRQEILNQYQPVLKEAASLGMEVIVDVAPSLFHKLNLSYDDLSFFHELGAAGIRLDEGFDGSKEAAMTYNRHELKIELNMSSGTRQIENIMSFKPDAEMLIGCHNFYPQAYTGLSRKHFLKTSQQFKAHGLRTAAFISSANGEIGPWPVSEGLCTLEEHRELGIDVQAKDLFATGLIDDIIIGNAFASEEELRALSMIDMDVLSLKVDWSESATDLERKIVLEEQHFNRGDVSEYVIRSTQSRVKYREHSFPPHSTEHIKKGDVLIINDLYGHYRGELQIALRDMPSYGKKNVVGRIPEQEHFLLDQIHSWSKFRFV</sequence>
<evidence type="ECO:0000313" key="3">
    <source>
        <dbReference type="EMBL" id="MBN3546898.1"/>
    </source>
</evidence>
<comment type="caution">
    <text evidence="3">The sequence shown here is derived from an EMBL/GenBank/DDBJ whole genome shotgun (WGS) entry which is preliminary data.</text>
</comment>
<dbReference type="Pfam" id="PF05913">
    <property type="entry name" value="MupG_C"/>
    <property type="match status" value="1"/>
</dbReference>
<reference evidence="3 4" key="1">
    <citation type="submission" date="2021-01" db="EMBL/GenBank/DDBJ databases">
        <title>Genome Sequencing of Type Strains.</title>
        <authorList>
            <person name="Lemaire J.F."/>
            <person name="Inderbitzin P."/>
            <person name="Collins S.B."/>
            <person name="Wespe N."/>
            <person name="Knight-Connoni V."/>
        </authorList>
    </citation>
    <scope>NUCLEOTIDE SEQUENCE [LARGE SCALE GENOMIC DNA]</scope>
    <source>
        <strain evidence="3 4">DSM 14730</strain>
    </source>
</reference>
<name>A0ABS2ZHU3_9BACL</name>
<dbReference type="Gene3D" id="2.40.100.10">
    <property type="entry name" value="Cyclophilin-like"/>
    <property type="match status" value="1"/>
</dbReference>
<dbReference type="SUPFAM" id="SSF51445">
    <property type="entry name" value="(Trans)glycosidases"/>
    <property type="match status" value="1"/>
</dbReference>
<dbReference type="InterPro" id="IPR013785">
    <property type="entry name" value="Aldolase_TIM"/>
</dbReference>
<feature type="domain" description="6-phospho-N-acetylmuramidase C-terminal" evidence="1">
    <location>
        <begin position="246"/>
        <end position="359"/>
    </location>
</feature>
<protein>
    <submittedName>
        <fullName evidence="3">DUF871 domain-containing protein</fullName>
    </submittedName>
</protein>
<dbReference type="RefSeq" id="WP_188401189.1">
    <property type="nucleotide sequence ID" value="NZ_BMCE01000001.1"/>
</dbReference>
<dbReference type="InterPro" id="IPR043894">
    <property type="entry name" value="MupG_C"/>
</dbReference>
<proteinExistence type="predicted"/>
<dbReference type="Proteomes" id="UP001319060">
    <property type="component" value="Unassembled WGS sequence"/>
</dbReference>
<feature type="domain" description="6-phospho-N-acetylmuramidase N-terminal" evidence="2">
    <location>
        <begin position="4"/>
        <end position="238"/>
    </location>
</feature>
<dbReference type="PANTHER" id="PTHR38435:SF1">
    <property type="entry name" value="DUF871 DOMAIN-CONTAINING PROTEIN"/>
    <property type="match status" value="1"/>
</dbReference>
<evidence type="ECO:0000259" key="1">
    <source>
        <dbReference type="Pfam" id="PF05913"/>
    </source>
</evidence>
<keyword evidence="4" id="KW-1185">Reference proteome</keyword>
<accession>A0ABS2ZHU3</accession>
<dbReference type="InterPro" id="IPR008589">
    <property type="entry name" value="MupG"/>
</dbReference>
<evidence type="ECO:0000259" key="2">
    <source>
        <dbReference type="Pfam" id="PF19200"/>
    </source>
</evidence>
<evidence type="ECO:0000313" key="4">
    <source>
        <dbReference type="Proteomes" id="UP001319060"/>
    </source>
</evidence>